<accession>A0A6A0H3D8</accession>
<dbReference type="GO" id="GO:0030497">
    <property type="term" value="P:fatty acid elongation"/>
    <property type="evidence" value="ECO:0007669"/>
    <property type="project" value="TreeGrafter"/>
</dbReference>
<name>A0A6A0H3D8_HYAAZ</name>
<sequence>MADNVSKDFSPSTIYLCFYNLFLSLGWTILMIQFLSHIIYEGRPGLWNSTSDCLLIFQSLAILEHIHTNGKVVHCIVGIVRSSAVLTFLQVSSRLFLTWAILYCLPESRDSLGFPIVLFAWSLTEIVRYLFYFLGLVGVAADFVAYLRQVPCSLLLLKRLCVAWQYTMFIALYPLGVTGEMLCYFTALPLVQKHRYLSVTLPNACNFSFDSYYAFIIVIVMYIPVFPQLYLHMWAQRRKVLGGSTKQKIH</sequence>
<evidence type="ECO:0000256" key="8">
    <source>
        <dbReference type="ARBA" id="ARBA00022989"/>
    </source>
</evidence>
<keyword evidence="14" id="KW-0256">Endoplasmic reticulum</keyword>
<reference evidence="15" key="2">
    <citation type="journal article" date="2018" name="Environ. Sci. Technol.">
        <title>The Toxicogenome of Hyalella azteca: A Model for Sediment Ecotoxicology and Evolutionary Toxicology.</title>
        <authorList>
            <person name="Poynton H.C."/>
            <person name="Hasenbein S."/>
            <person name="Benoit J.B."/>
            <person name="Sepulveda M.S."/>
            <person name="Poelchau M.F."/>
            <person name="Hughes D.S.T."/>
            <person name="Murali S.C."/>
            <person name="Chen S."/>
            <person name="Glastad K.M."/>
            <person name="Goodisman M.A.D."/>
            <person name="Werren J.H."/>
            <person name="Vineis J.H."/>
            <person name="Bowen J.L."/>
            <person name="Friedrich M."/>
            <person name="Jones J."/>
            <person name="Robertson H.M."/>
            <person name="Feyereisen R."/>
            <person name="Mechler-Hickson A."/>
            <person name="Mathers N."/>
            <person name="Lee C.E."/>
            <person name="Colbourne J.K."/>
            <person name="Biales A."/>
            <person name="Johnston J.S."/>
            <person name="Wellborn G.A."/>
            <person name="Rosendale A.J."/>
            <person name="Cridge A.G."/>
            <person name="Munoz-Torres M.C."/>
            <person name="Bain P.A."/>
            <person name="Manny A.R."/>
            <person name="Major K.M."/>
            <person name="Lambert F.N."/>
            <person name="Vulpe C.D."/>
            <person name="Tuck P."/>
            <person name="Blalock B.J."/>
            <person name="Lin Y.Y."/>
            <person name="Smith M.E."/>
            <person name="Ochoa-Acuna H."/>
            <person name="Chen M.M."/>
            <person name="Childers C.P."/>
            <person name="Qu J."/>
            <person name="Dugan S."/>
            <person name="Lee S.L."/>
            <person name="Chao H."/>
            <person name="Dinh H."/>
            <person name="Han Y."/>
            <person name="Doddapaneni H."/>
            <person name="Worley K.C."/>
            <person name="Muzny D.M."/>
            <person name="Gibbs R.A."/>
            <person name="Richards S."/>
        </authorList>
    </citation>
    <scope>NUCLEOTIDE SEQUENCE</scope>
    <source>
        <strain evidence="15">HAZT.00-mixed</strain>
        <tissue evidence="15">Whole organism</tissue>
    </source>
</reference>
<comment type="catalytic activity">
    <reaction evidence="13 14">
        <text>a very-long-chain (3R)-3-hydroxyacyl-CoA = a very-long-chain (2E)-enoyl-CoA + H2O</text>
        <dbReference type="Rhea" id="RHEA:45812"/>
        <dbReference type="ChEBI" id="CHEBI:15377"/>
        <dbReference type="ChEBI" id="CHEBI:83728"/>
        <dbReference type="ChEBI" id="CHEBI:85440"/>
        <dbReference type="EC" id="4.2.1.134"/>
    </reaction>
</comment>
<feature type="transmembrane region" description="Helical" evidence="14">
    <location>
        <begin position="126"/>
        <end position="147"/>
    </location>
</feature>
<dbReference type="Pfam" id="PF04387">
    <property type="entry name" value="PTPLA"/>
    <property type="match status" value="1"/>
</dbReference>
<dbReference type="UniPathway" id="UPA00094"/>
<evidence type="ECO:0000313" key="15">
    <source>
        <dbReference type="EMBL" id="KAA0197491.1"/>
    </source>
</evidence>
<evidence type="ECO:0000256" key="13">
    <source>
        <dbReference type="ARBA" id="ARBA00036671"/>
    </source>
</evidence>
<reference evidence="15" key="3">
    <citation type="submission" date="2019-06" db="EMBL/GenBank/DDBJ databases">
        <authorList>
            <person name="Poynton C."/>
            <person name="Hasenbein S."/>
            <person name="Benoit J.B."/>
            <person name="Sepulveda M.S."/>
            <person name="Poelchau M.F."/>
            <person name="Murali S.C."/>
            <person name="Chen S."/>
            <person name="Glastad K.M."/>
            <person name="Werren J.H."/>
            <person name="Vineis J.H."/>
            <person name="Bowen J.L."/>
            <person name="Friedrich M."/>
            <person name="Jones J."/>
            <person name="Robertson H.M."/>
            <person name="Feyereisen R."/>
            <person name="Mechler-Hickson A."/>
            <person name="Mathers N."/>
            <person name="Lee C.E."/>
            <person name="Colbourne J.K."/>
            <person name="Biales A."/>
            <person name="Johnston J.S."/>
            <person name="Wellborn G.A."/>
            <person name="Rosendale A.J."/>
            <person name="Cridge A.G."/>
            <person name="Munoz-Torres M.C."/>
            <person name="Bain P.A."/>
            <person name="Manny A.R."/>
            <person name="Major K.M."/>
            <person name="Lambert F.N."/>
            <person name="Vulpe C.D."/>
            <person name="Tuck P."/>
            <person name="Blalock B.J."/>
            <person name="Lin Y.-Y."/>
            <person name="Smith M.E."/>
            <person name="Ochoa-Acuna H."/>
            <person name="Chen M.-J.M."/>
            <person name="Childers C.P."/>
            <person name="Qu J."/>
            <person name="Dugan S."/>
            <person name="Lee S.L."/>
            <person name="Chao H."/>
            <person name="Dinh H."/>
            <person name="Han Y."/>
            <person name="Doddapaneni H."/>
            <person name="Worley K.C."/>
            <person name="Muzny D.M."/>
            <person name="Gibbs R.A."/>
            <person name="Richards S."/>
        </authorList>
    </citation>
    <scope>NUCLEOTIDE SEQUENCE</scope>
    <source>
        <strain evidence="15">HAZT.00-mixed</strain>
        <tissue evidence="15">Whole organism</tissue>
    </source>
</reference>
<dbReference type="EMBL" id="JQDR03008205">
    <property type="protein sequence ID" value="KAA0197491.1"/>
    <property type="molecule type" value="Genomic_DNA"/>
</dbReference>
<proteinExistence type="inferred from homology"/>
<protein>
    <recommendedName>
        <fullName evidence="4 14">Very-long-chain (3R)-3-hydroxyacyl-CoA dehydratase</fullName>
        <ecNumber evidence="4 14">4.2.1.134</ecNumber>
    </recommendedName>
</protein>
<dbReference type="PROSITE" id="PS00383">
    <property type="entry name" value="TYR_PHOSPHATASE_1"/>
    <property type="match status" value="1"/>
</dbReference>
<dbReference type="GO" id="GO:0042761">
    <property type="term" value="P:very long-chain fatty acid biosynthetic process"/>
    <property type="evidence" value="ECO:0007669"/>
    <property type="project" value="TreeGrafter"/>
</dbReference>
<dbReference type="OrthoDB" id="46988at2759"/>
<feature type="transmembrane region" description="Helical" evidence="14">
    <location>
        <begin position="12"/>
        <end position="40"/>
    </location>
</feature>
<evidence type="ECO:0000256" key="2">
    <source>
        <dbReference type="ARBA" id="ARBA00005194"/>
    </source>
</evidence>
<comment type="caution">
    <text evidence="15">The sequence shown here is derived from an EMBL/GenBank/DDBJ whole genome shotgun (WGS) entry which is preliminary data.</text>
</comment>
<evidence type="ECO:0000256" key="4">
    <source>
        <dbReference type="ARBA" id="ARBA00013122"/>
    </source>
</evidence>
<dbReference type="GO" id="GO:0102158">
    <property type="term" value="F:very-long-chain (3R)-3-hydroxyacyl-CoA dehydratase activity"/>
    <property type="evidence" value="ECO:0007669"/>
    <property type="project" value="UniProtKB-EC"/>
</dbReference>
<reference evidence="15" key="1">
    <citation type="submission" date="2014-08" db="EMBL/GenBank/DDBJ databases">
        <authorList>
            <person name="Murali S."/>
            <person name="Richards S."/>
            <person name="Bandaranaike D."/>
            <person name="Bellair M."/>
            <person name="Blankenburg K."/>
            <person name="Chao H."/>
            <person name="Dinh H."/>
            <person name="Doddapaneni H."/>
            <person name="Dugan-Rocha S."/>
            <person name="Elkadiri S."/>
            <person name="Gnanaolivu R."/>
            <person name="Hughes D."/>
            <person name="Lee S."/>
            <person name="Li M."/>
            <person name="Ming W."/>
            <person name="Munidasa M."/>
            <person name="Muniz J."/>
            <person name="Nguyen L."/>
            <person name="Osuji N."/>
            <person name="Pu L.-L."/>
            <person name="Puazo M."/>
            <person name="Skinner E."/>
            <person name="Qu C."/>
            <person name="Quiroz J."/>
            <person name="Raj R."/>
            <person name="Weissenberger G."/>
            <person name="Xin Y."/>
            <person name="Zou X."/>
            <person name="Han Y."/>
            <person name="Worley K."/>
            <person name="Muzny D."/>
            <person name="Gibbs R."/>
        </authorList>
    </citation>
    <scope>NUCLEOTIDE SEQUENCE</scope>
    <source>
        <strain evidence="15">HAZT.00-mixed</strain>
        <tissue evidence="15">Whole organism</tissue>
    </source>
</reference>
<dbReference type="GO" id="GO:0030148">
    <property type="term" value="P:sphingolipid biosynthetic process"/>
    <property type="evidence" value="ECO:0007669"/>
    <property type="project" value="TreeGrafter"/>
</dbReference>
<dbReference type="GO" id="GO:0005789">
    <property type="term" value="C:endoplasmic reticulum membrane"/>
    <property type="evidence" value="ECO:0007669"/>
    <property type="project" value="UniProtKB-SubCell"/>
</dbReference>
<keyword evidence="7 14" id="KW-0276">Fatty acid metabolism</keyword>
<keyword evidence="12 14" id="KW-0456">Lyase</keyword>
<keyword evidence="9 14" id="KW-0443">Lipid metabolism</keyword>
<dbReference type="AlphaFoldDB" id="A0A6A0H3D8"/>
<evidence type="ECO:0000256" key="9">
    <source>
        <dbReference type="ARBA" id="ARBA00023098"/>
    </source>
</evidence>
<keyword evidence="5 14" id="KW-0444">Lipid biosynthesis</keyword>
<gene>
    <name evidence="15" type="ORF">HAZT_HAZT008954</name>
</gene>
<keyword evidence="11 14" id="KW-0275">Fatty acid biosynthesis</keyword>
<evidence type="ECO:0000256" key="1">
    <source>
        <dbReference type="ARBA" id="ARBA00004141"/>
    </source>
</evidence>
<dbReference type="InterPro" id="IPR007482">
    <property type="entry name" value="Tyr_Pase-like_PTPLA"/>
</dbReference>
<keyword evidence="8 14" id="KW-1133">Transmembrane helix</keyword>
<comment type="pathway">
    <text evidence="2 14">Lipid metabolism; fatty acid biosynthesis.</text>
</comment>
<evidence type="ECO:0000256" key="3">
    <source>
        <dbReference type="ARBA" id="ARBA00007811"/>
    </source>
</evidence>
<dbReference type="EC" id="4.2.1.134" evidence="4 14"/>
<dbReference type="InterPro" id="IPR016130">
    <property type="entry name" value="Tyr_Pase_AS"/>
</dbReference>
<evidence type="ECO:0000256" key="7">
    <source>
        <dbReference type="ARBA" id="ARBA00022832"/>
    </source>
</evidence>
<feature type="transmembrane region" description="Helical" evidence="14">
    <location>
        <begin position="168"/>
        <end position="191"/>
    </location>
</feature>
<evidence type="ECO:0000256" key="5">
    <source>
        <dbReference type="ARBA" id="ARBA00022516"/>
    </source>
</evidence>
<comment type="subcellular location">
    <subcellularLocation>
        <location evidence="14">Endoplasmic reticulum membrane</location>
        <topology evidence="14">Multi-pass membrane protein</topology>
    </subcellularLocation>
    <subcellularLocation>
        <location evidence="1">Membrane</location>
        <topology evidence="1">Multi-pass membrane protein</topology>
    </subcellularLocation>
</comment>
<dbReference type="Proteomes" id="UP000711488">
    <property type="component" value="Unassembled WGS sequence"/>
</dbReference>
<evidence type="ECO:0000256" key="10">
    <source>
        <dbReference type="ARBA" id="ARBA00023136"/>
    </source>
</evidence>
<evidence type="ECO:0000256" key="14">
    <source>
        <dbReference type="RuleBase" id="RU363109"/>
    </source>
</evidence>
<comment type="caution">
    <text evidence="14">Lacks conserved residue(s) required for the propagation of feature annotation.</text>
</comment>
<comment type="similarity">
    <text evidence="3 14">Belongs to the very long-chain fatty acids dehydratase HACD family.</text>
</comment>
<evidence type="ECO:0000256" key="12">
    <source>
        <dbReference type="ARBA" id="ARBA00023239"/>
    </source>
</evidence>
<comment type="function">
    <text evidence="14">Catalyzes the third of the four reactions of the long-chain fatty acids elongation cycle. This endoplasmic reticulum-bound enzymatic process, allows the addition of two carbons to the chain of long- and very long-chain fatty acids/VLCFAs per cycle. This enzyme catalyzes the dehydration of the 3-hydroxyacyl-CoA intermediate into trans-2,3-enoyl-CoA, within each cycle of fatty acid elongation. Thereby, it participates to the production of VLCFAs of different chain lengths that are involved in multiple biological processes as precursors of membrane lipids and lipid mediators.</text>
</comment>
<dbReference type="PANTHER" id="PTHR11035">
    <property type="entry name" value="VERY-LONG-CHAIN (3R)-3-HYDROXYACYL-COA DEHYDRATASE"/>
    <property type="match status" value="1"/>
</dbReference>
<dbReference type="PANTHER" id="PTHR11035:SF3">
    <property type="entry name" value="VERY-LONG-CHAIN (3R)-3-HYDROXYACYL-COA DEHYDRATASE"/>
    <property type="match status" value="1"/>
</dbReference>
<feature type="transmembrane region" description="Helical" evidence="14">
    <location>
        <begin position="211"/>
        <end position="231"/>
    </location>
</feature>
<organism evidence="15">
    <name type="scientific">Hyalella azteca</name>
    <name type="common">Amphipod</name>
    <dbReference type="NCBI Taxonomy" id="294128"/>
    <lineage>
        <taxon>Eukaryota</taxon>
        <taxon>Metazoa</taxon>
        <taxon>Ecdysozoa</taxon>
        <taxon>Arthropoda</taxon>
        <taxon>Crustacea</taxon>
        <taxon>Multicrustacea</taxon>
        <taxon>Malacostraca</taxon>
        <taxon>Eumalacostraca</taxon>
        <taxon>Peracarida</taxon>
        <taxon>Amphipoda</taxon>
        <taxon>Senticaudata</taxon>
        <taxon>Talitrida</taxon>
        <taxon>Talitroidea</taxon>
        <taxon>Hyalellidae</taxon>
        <taxon>Hyalella</taxon>
    </lineage>
</organism>
<evidence type="ECO:0000256" key="6">
    <source>
        <dbReference type="ARBA" id="ARBA00022692"/>
    </source>
</evidence>
<keyword evidence="6 14" id="KW-0812">Transmembrane</keyword>
<evidence type="ECO:0000256" key="11">
    <source>
        <dbReference type="ARBA" id="ARBA00023160"/>
    </source>
</evidence>
<keyword evidence="10 14" id="KW-0472">Membrane</keyword>